<proteinExistence type="predicted"/>
<sequence>MQLGHTAMRAQEPLIRAAAKAGVPLPDEEFATYKNKTLYYNSFHVTQKEMLWSVQRATGTTDVDWDIKHKDIAGLAKE</sequence>
<evidence type="ECO:0000313" key="2">
    <source>
        <dbReference type="Proteomes" id="UP000635477"/>
    </source>
</evidence>
<dbReference type="AlphaFoldDB" id="A0A8H4UU58"/>
<gene>
    <name evidence="1" type="ORF">FZEAL_728</name>
</gene>
<organism evidence="1 2">
    <name type="scientific">Fusarium zealandicum</name>
    <dbReference type="NCBI Taxonomy" id="1053134"/>
    <lineage>
        <taxon>Eukaryota</taxon>
        <taxon>Fungi</taxon>
        <taxon>Dikarya</taxon>
        <taxon>Ascomycota</taxon>
        <taxon>Pezizomycotina</taxon>
        <taxon>Sordariomycetes</taxon>
        <taxon>Hypocreomycetidae</taxon>
        <taxon>Hypocreales</taxon>
        <taxon>Nectriaceae</taxon>
        <taxon>Fusarium</taxon>
        <taxon>Fusarium staphyleae species complex</taxon>
    </lineage>
</organism>
<accession>A0A8H4UU58</accession>
<dbReference type="EMBL" id="JABEYC010000039">
    <property type="protein sequence ID" value="KAF4983974.1"/>
    <property type="molecule type" value="Genomic_DNA"/>
</dbReference>
<reference evidence="1" key="2">
    <citation type="submission" date="2020-05" db="EMBL/GenBank/DDBJ databases">
        <authorList>
            <person name="Kim H.-S."/>
            <person name="Proctor R.H."/>
            <person name="Brown D.W."/>
        </authorList>
    </citation>
    <scope>NUCLEOTIDE SEQUENCE</scope>
    <source>
        <strain evidence="1">NRRL 22465</strain>
    </source>
</reference>
<name>A0A8H4UU58_9HYPO</name>
<keyword evidence="2" id="KW-1185">Reference proteome</keyword>
<reference evidence="1" key="1">
    <citation type="journal article" date="2020" name="BMC Genomics">
        <title>Correction to: Identification and distribution of gene clusters required for synthesis of sphingolipid metabolism inhibitors in diverse species of the filamentous fungus Fusarium.</title>
        <authorList>
            <person name="Kim H.S."/>
            <person name="Lohmar J.M."/>
            <person name="Busman M."/>
            <person name="Brown D.W."/>
            <person name="Naumann T.A."/>
            <person name="Divon H.H."/>
            <person name="Lysoe E."/>
            <person name="Uhlig S."/>
            <person name="Proctor R.H."/>
        </authorList>
    </citation>
    <scope>NUCLEOTIDE SEQUENCE</scope>
    <source>
        <strain evidence="1">NRRL 22465</strain>
    </source>
</reference>
<comment type="caution">
    <text evidence="1">The sequence shown here is derived from an EMBL/GenBank/DDBJ whole genome shotgun (WGS) entry which is preliminary data.</text>
</comment>
<dbReference type="Proteomes" id="UP000635477">
    <property type="component" value="Unassembled WGS sequence"/>
</dbReference>
<dbReference type="OrthoDB" id="419598at2759"/>
<protein>
    <submittedName>
        <fullName evidence="1">Uncharacterized protein</fullName>
    </submittedName>
</protein>
<evidence type="ECO:0000313" key="1">
    <source>
        <dbReference type="EMBL" id="KAF4983974.1"/>
    </source>
</evidence>